<keyword evidence="2" id="KW-0732">Signal</keyword>
<organism evidence="3 4">
    <name type="scientific">Hyphomicrobium denitrificans (strain ATCC 51888 / DSM 1869 / NCIMB 11706 / TK 0415)</name>
    <dbReference type="NCBI Taxonomy" id="582899"/>
    <lineage>
        <taxon>Bacteria</taxon>
        <taxon>Pseudomonadati</taxon>
        <taxon>Pseudomonadota</taxon>
        <taxon>Alphaproteobacteria</taxon>
        <taxon>Hyphomicrobiales</taxon>
        <taxon>Hyphomicrobiaceae</taxon>
        <taxon>Hyphomicrobium</taxon>
    </lineage>
</organism>
<dbReference type="OrthoDB" id="7932891at2"/>
<dbReference type="eggNOG" id="ENOG5033NFF">
    <property type="taxonomic scope" value="Bacteria"/>
</dbReference>
<feature type="chain" id="PRO_5003116571" evidence="2">
    <location>
        <begin position="21"/>
        <end position="152"/>
    </location>
</feature>
<feature type="region of interest" description="Disordered" evidence="1">
    <location>
        <begin position="122"/>
        <end position="152"/>
    </location>
</feature>
<name>D8JXD4_HYPDA</name>
<keyword evidence="4" id="KW-1185">Reference proteome</keyword>
<accession>D8JXD4</accession>
<sequence length="152" mass="16184" precursor="true">MRLRYPASLAGFSIAAALFAAGPLAAVPSQPVWLDGEEILNRFGDQTIDGRYASGKAFTERYAADGRVTYREPGMSLAGRWSVTEGTLCTIYDGDASGGCYRVARVDSNCYEFYFVSRTEAAAPGPADGKPAWTARGALQGQASSCHDQPSV</sequence>
<dbReference type="EMBL" id="CP002083">
    <property type="protein sequence ID" value="ADJ25115.1"/>
    <property type="molecule type" value="Genomic_DNA"/>
</dbReference>
<reference evidence="4" key="1">
    <citation type="journal article" date="2011" name="J. Bacteriol.">
        <title>Genome sequences of eight morphologically diverse alphaproteobacteria.</title>
        <authorList>
            <consortium name="US DOE Joint Genome Institute"/>
            <person name="Brown P.J."/>
            <person name="Kysela D.T."/>
            <person name="Buechlein A."/>
            <person name="Hemmerich C."/>
            <person name="Brun Y.V."/>
        </authorList>
    </citation>
    <scope>NUCLEOTIDE SEQUENCE [LARGE SCALE GENOMIC DNA]</scope>
    <source>
        <strain evidence="4">ATCC 51888 / DSM 1869 / NCIB 11706 / TK 0415</strain>
    </source>
</reference>
<evidence type="ECO:0000313" key="4">
    <source>
        <dbReference type="Proteomes" id="UP000002033"/>
    </source>
</evidence>
<proteinExistence type="predicted"/>
<evidence type="ECO:0000256" key="2">
    <source>
        <dbReference type="SAM" id="SignalP"/>
    </source>
</evidence>
<feature type="compositionally biased region" description="Low complexity" evidence="1">
    <location>
        <begin position="122"/>
        <end position="132"/>
    </location>
</feature>
<dbReference type="Proteomes" id="UP000002033">
    <property type="component" value="Chromosome"/>
</dbReference>
<feature type="signal peptide" evidence="2">
    <location>
        <begin position="1"/>
        <end position="20"/>
    </location>
</feature>
<dbReference type="KEGG" id="hdn:Hden_3322"/>
<gene>
    <name evidence="3" type="ordered locus">Hden_3322</name>
</gene>
<protein>
    <submittedName>
        <fullName evidence="3">Uncharacterized protein</fullName>
    </submittedName>
</protein>
<dbReference type="AlphaFoldDB" id="D8JXD4"/>
<feature type="compositionally biased region" description="Polar residues" evidence="1">
    <location>
        <begin position="141"/>
        <end position="152"/>
    </location>
</feature>
<dbReference type="HOGENOM" id="CLU_145980_0_0_5"/>
<evidence type="ECO:0000313" key="3">
    <source>
        <dbReference type="EMBL" id="ADJ25115.1"/>
    </source>
</evidence>
<evidence type="ECO:0000256" key="1">
    <source>
        <dbReference type="SAM" id="MobiDB-lite"/>
    </source>
</evidence>
<dbReference type="RefSeq" id="WP_013217274.1">
    <property type="nucleotide sequence ID" value="NC_014313.1"/>
</dbReference>